<dbReference type="SMART" id="SM00886">
    <property type="entry name" value="Dabb"/>
    <property type="match status" value="1"/>
</dbReference>
<dbReference type="SUPFAM" id="SSF54909">
    <property type="entry name" value="Dimeric alpha+beta barrel"/>
    <property type="match status" value="1"/>
</dbReference>
<accession>A0ABR9JJK8</accession>
<dbReference type="Gene3D" id="3.30.70.100">
    <property type="match status" value="1"/>
</dbReference>
<comment type="caution">
    <text evidence="3">The sequence shown here is derived from an EMBL/GenBank/DDBJ whole genome shotgun (WGS) entry which is preliminary data.</text>
</comment>
<dbReference type="Pfam" id="PF07876">
    <property type="entry name" value="Dabb"/>
    <property type="match status" value="1"/>
</dbReference>
<dbReference type="PROSITE" id="PS51502">
    <property type="entry name" value="S_R_A_B_BARREL"/>
    <property type="match status" value="1"/>
</dbReference>
<dbReference type="RefSeq" id="WP_192757715.1">
    <property type="nucleotide sequence ID" value="NZ_JADBDZ010000001.1"/>
</dbReference>
<name>A0ABR9JJK8_9ACTN</name>
<dbReference type="InterPro" id="IPR011008">
    <property type="entry name" value="Dimeric_a/b-barrel"/>
</dbReference>
<dbReference type="Proteomes" id="UP000627838">
    <property type="component" value="Unassembled WGS sequence"/>
</dbReference>
<organism evidence="3 4">
    <name type="scientific">Actinomadura algeriensis</name>
    <dbReference type="NCBI Taxonomy" id="1679523"/>
    <lineage>
        <taxon>Bacteria</taxon>
        <taxon>Bacillati</taxon>
        <taxon>Actinomycetota</taxon>
        <taxon>Actinomycetes</taxon>
        <taxon>Streptosporangiales</taxon>
        <taxon>Thermomonosporaceae</taxon>
        <taxon>Actinomadura</taxon>
    </lineage>
</organism>
<dbReference type="EMBL" id="JADBDZ010000001">
    <property type="protein sequence ID" value="MBE1530740.1"/>
    <property type="molecule type" value="Genomic_DNA"/>
</dbReference>
<proteinExistence type="predicted"/>
<gene>
    <name evidence="3" type="ORF">H4W34_000573</name>
</gene>
<feature type="domain" description="Stress-response A/B barrel" evidence="2">
    <location>
        <begin position="2"/>
        <end position="91"/>
    </location>
</feature>
<keyword evidence="4" id="KW-1185">Reference proteome</keyword>
<protein>
    <recommendedName>
        <fullName evidence="2">Stress-response A/B barrel domain-containing protein</fullName>
    </recommendedName>
</protein>
<dbReference type="InterPro" id="IPR013097">
    <property type="entry name" value="Dabb"/>
</dbReference>
<evidence type="ECO:0000259" key="2">
    <source>
        <dbReference type="PROSITE" id="PS51502"/>
    </source>
</evidence>
<sequence length="141" mass="15841">MIYHQVRMAVKPDAPKERVEHALDLMRRLGRELDVVEHFVVGRDFGGEFDYGAVYALRDIDAYRTYMYAPLHREIDSAGLPLVSNMISMDLTDDEDPEIGDKIAKVHTDRFKDHPELAGLIDDLGSYEGSGVSAEGRTSAE</sequence>
<evidence type="ECO:0000313" key="4">
    <source>
        <dbReference type="Proteomes" id="UP000627838"/>
    </source>
</evidence>
<evidence type="ECO:0000313" key="3">
    <source>
        <dbReference type="EMBL" id="MBE1530740.1"/>
    </source>
</evidence>
<feature type="region of interest" description="Disordered" evidence="1">
    <location>
        <begin position="121"/>
        <end position="141"/>
    </location>
</feature>
<reference evidence="3 4" key="1">
    <citation type="submission" date="2020-10" db="EMBL/GenBank/DDBJ databases">
        <title>Sequencing the genomes of 1000 actinobacteria strains.</title>
        <authorList>
            <person name="Klenk H.-P."/>
        </authorList>
    </citation>
    <scope>NUCLEOTIDE SEQUENCE [LARGE SCALE GENOMIC DNA]</scope>
    <source>
        <strain evidence="3 4">DSM 46744</strain>
    </source>
</reference>
<evidence type="ECO:0000256" key="1">
    <source>
        <dbReference type="SAM" id="MobiDB-lite"/>
    </source>
</evidence>